<dbReference type="Proteomes" id="UP001057402">
    <property type="component" value="Chromosome 5"/>
</dbReference>
<protein>
    <submittedName>
        <fullName evidence="1">Uncharacterized protein</fullName>
    </submittedName>
</protein>
<gene>
    <name evidence="1" type="ORF">MLD38_016891</name>
</gene>
<sequence length="508" mass="53072">MSKDEFLKIQTCVLKVNIHCDGCKKKVKKILQKIDGVFNVKIDSESGKVTVSGNADPNLLIKKLNKAGKHTELWGSQKSGNNNNQNNLTLPNQFKNLHLDGGKGAGGGGGGGGGGGNNKGQKGGGGGGGGHNQMQQLNLPKGGPQVLTPQQQQLLQQMKGFSDPKLPQFNNLKMPSKEPGPMNFQNDNDWDDDDEYDDEYDDDEFDNDYGDFDDELDVPHMVNKMKPGMGSGPGPNVTMPGMMKMGNGSGGGGNAGKKGGGNGGGAIPVQIASGNNGNGKKGGGGGGNPQNQGGSGGKNGGGKNGGMPDKNGHHGGGGGGPMANGNAGGGKKGGKGGSPFMENVFPQMGGNMKMPAGGQMVNMPMSQMGQMQAVSGLPTTSMGGGGVGVSEAYYRGSDTMQGNPYQQQQQLQQQQQQQQLQQQQQQQYLAAVMNQQRAMGNERFQPMMYARPPPAVNYMPAPGPGPAAYPGAYNPYQQYPYPPYAHPAGGDPYSYYFSEENPSSCNVM</sequence>
<accession>A0ACB9QQ18</accession>
<evidence type="ECO:0000313" key="1">
    <source>
        <dbReference type="EMBL" id="KAI4368318.1"/>
    </source>
</evidence>
<dbReference type="EMBL" id="CM042884">
    <property type="protein sequence ID" value="KAI4368318.1"/>
    <property type="molecule type" value="Genomic_DNA"/>
</dbReference>
<evidence type="ECO:0000313" key="2">
    <source>
        <dbReference type="Proteomes" id="UP001057402"/>
    </source>
</evidence>
<comment type="caution">
    <text evidence="1">The sequence shown here is derived from an EMBL/GenBank/DDBJ whole genome shotgun (WGS) entry which is preliminary data.</text>
</comment>
<proteinExistence type="predicted"/>
<keyword evidence="2" id="KW-1185">Reference proteome</keyword>
<name>A0ACB9QQ18_9MYRT</name>
<organism evidence="1 2">
    <name type="scientific">Melastoma candidum</name>
    <dbReference type="NCBI Taxonomy" id="119954"/>
    <lineage>
        <taxon>Eukaryota</taxon>
        <taxon>Viridiplantae</taxon>
        <taxon>Streptophyta</taxon>
        <taxon>Embryophyta</taxon>
        <taxon>Tracheophyta</taxon>
        <taxon>Spermatophyta</taxon>
        <taxon>Magnoliopsida</taxon>
        <taxon>eudicotyledons</taxon>
        <taxon>Gunneridae</taxon>
        <taxon>Pentapetalae</taxon>
        <taxon>rosids</taxon>
        <taxon>malvids</taxon>
        <taxon>Myrtales</taxon>
        <taxon>Melastomataceae</taxon>
        <taxon>Melastomatoideae</taxon>
        <taxon>Melastomateae</taxon>
        <taxon>Melastoma</taxon>
    </lineage>
</organism>
<reference evidence="2" key="1">
    <citation type="journal article" date="2023" name="Front. Plant Sci.">
        <title>Chromosomal-level genome assembly of Melastoma candidum provides insights into trichome evolution.</title>
        <authorList>
            <person name="Zhong Y."/>
            <person name="Wu W."/>
            <person name="Sun C."/>
            <person name="Zou P."/>
            <person name="Liu Y."/>
            <person name="Dai S."/>
            <person name="Zhou R."/>
        </authorList>
    </citation>
    <scope>NUCLEOTIDE SEQUENCE [LARGE SCALE GENOMIC DNA]</scope>
</reference>